<evidence type="ECO:0000313" key="1">
    <source>
        <dbReference type="EMBL" id="KAG2554740.1"/>
    </source>
</evidence>
<reference evidence="1" key="1">
    <citation type="submission" date="2020-05" db="EMBL/GenBank/DDBJ databases">
        <title>WGS assembly of Panicum virgatum.</title>
        <authorList>
            <person name="Lovell J.T."/>
            <person name="Jenkins J."/>
            <person name="Shu S."/>
            <person name="Juenger T.E."/>
            <person name="Schmutz J."/>
        </authorList>
    </citation>
    <scope>NUCLEOTIDE SEQUENCE</scope>
    <source>
        <strain evidence="1">AP13</strain>
    </source>
</reference>
<accession>A0A8T0NZ68</accession>
<dbReference type="AlphaFoldDB" id="A0A8T0NZ68"/>
<gene>
    <name evidence="1" type="ORF">PVAP13_9KG590600</name>
</gene>
<protein>
    <submittedName>
        <fullName evidence="1">Uncharacterized protein</fullName>
    </submittedName>
</protein>
<evidence type="ECO:0000313" key="2">
    <source>
        <dbReference type="Proteomes" id="UP000823388"/>
    </source>
</evidence>
<dbReference type="EMBL" id="CM029053">
    <property type="protein sequence ID" value="KAG2554740.1"/>
    <property type="molecule type" value="Genomic_DNA"/>
</dbReference>
<organism evidence="1 2">
    <name type="scientific">Panicum virgatum</name>
    <name type="common">Blackwell switchgrass</name>
    <dbReference type="NCBI Taxonomy" id="38727"/>
    <lineage>
        <taxon>Eukaryota</taxon>
        <taxon>Viridiplantae</taxon>
        <taxon>Streptophyta</taxon>
        <taxon>Embryophyta</taxon>
        <taxon>Tracheophyta</taxon>
        <taxon>Spermatophyta</taxon>
        <taxon>Magnoliopsida</taxon>
        <taxon>Liliopsida</taxon>
        <taxon>Poales</taxon>
        <taxon>Poaceae</taxon>
        <taxon>PACMAD clade</taxon>
        <taxon>Panicoideae</taxon>
        <taxon>Panicodae</taxon>
        <taxon>Paniceae</taxon>
        <taxon>Panicinae</taxon>
        <taxon>Panicum</taxon>
        <taxon>Panicum sect. Hiantes</taxon>
    </lineage>
</organism>
<name>A0A8T0NZ68_PANVG</name>
<comment type="caution">
    <text evidence="1">The sequence shown here is derived from an EMBL/GenBank/DDBJ whole genome shotgun (WGS) entry which is preliminary data.</text>
</comment>
<dbReference type="Proteomes" id="UP000823388">
    <property type="component" value="Chromosome 9K"/>
</dbReference>
<sequence>MENPLGQLLSPPLIKTIAADELVIEACFHSPIAIAGPAVQETDTCA</sequence>
<keyword evidence="2" id="KW-1185">Reference proteome</keyword>
<proteinExistence type="predicted"/>